<accession>A0A6J5GXG8</accession>
<evidence type="ECO:0000256" key="6">
    <source>
        <dbReference type="SAM" id="SignalP"/>
    </source>
</evidence>
<dbReference type="RefSeq" id="WP_175198268.1">
    <property type="nucleotide sequence ID" value="NZ_CADIKL010000061.1"/>
</dbReference>
<keyword evidence="6" id="KW-0732">Signal</keyword>
<dbReference type="Proteomes" id="UP000494119">
    <property type="component" value="Unassembled WGS sequence"/>
</dbReference>
<feature type="transmembrane region" description="Helical" evidence="5">
    <location>
        <begin position="258"/>
        <end position="279"/>
    </location>
</feature>
<evidence type="ECO:0000256" key="3">
    <source>
        <dbReference type="ARBA" id="ARBA00022989"/>
    </source>
</evidence>
<evidence type="ECO:0000256" key="2">
    <source>
        <dbReference type="ARBA" id="ARBA00022692"/>
    </source>
</evidence>
<evidence type="ECO:0000256" key="5">
    <source>
        <dbReference type="SAM" id="Phobius"/>
    </source>
</evidence>
<feature type="transmembrane region" description="Helical" evidence="5">
    <location>
        <begin position="196"/>
        <end position="222"/>
    </location>
</feature>
<dbReference type="GO" id="GO:0030255">
    <property type="term" value="P:protein secretion by the type IV secretion system"/>
    <property type="evidence" value="ECO:0007669"/>
    <property type="project" value="InterPro"/>
</dbReference>
<keyword evidence="3 5" id="KW-1133">Transmembrane helix</keyword>
<proteinExistence type="predicted"/>
<sequence length="347" mass="36054">MRFRQFWASLALVSLGLLASSAWADDSPALGQQITESTGTTVTQSSSGNDTFGSTMNKGEIAAGATKAAAKAASLFAAAIPAAVTVSQSIKSEADKFAAGLGVITLVLTFIRYSATRDPVSAWVTVFEEIGTLGIFASIYVSYQTFAPGFYNWFQTLANMIQSGAGQGVSSSMAAAGGAVMEAVVKAYNGTSWTNYVALTISMFPLLLAYIVLVITSIVFAFMNNLGLIQAAVGIVMGQIAVALGFSSYTRGYFKSWLDYMVSAGMYCVVSAILLKLVATSLNSAIDEATSMGLSTAEGASYVFDLSLFVFLLSFEIPKMAGMFGGGANASGSMMKKAASVATGGIL</sequence>
<evidence type="ECO:0000256" key="1">
    <source>
        <dbReference type="ARBA" id="ARBA00004141"/>
    </source>
</evidence>
<keyword evidence="8" id="KW-1185">Reference proteome</keyword>
<dbReference type="Pfam" id="PF04610">
    <property type="entry name" value="TrbL"/>
    <property type="match status" value="1"/>
</dbReference>
<gene>
    <name evidence="7" type="ORF">LMG28688_06843</name>
</gene>
<dbReference type="InterPro" id="IPR007688">
    <property type="entry name" value="Conjugal_tfr_TrbL/VirB6"/>
</dbReference>
<feature type="transmembrane region" description="Helical" evidence="5">
    <location>
        <begin position="97"/>
        <end position="115"/>
    </location>
</feature>
<organism evidence="7 8">
    <name type="scientific">Paraburkholderia caffeinitolerans</name>
    <dbReference type="NCBI Taxonomy" id="1723730"/>
    <lineage>
        <taxon>Bacteria</taxon>
        <taxon>Pseudomonadati</taxon>
        <taxon>Pseudomonadota</taxon>
        <taxon>Betaproteobacteria</taxon>
        <taxon>Burkholderiales</taxon>
        <taxon>Burkholderiaceae</taxon>
        <taxon>Paraburkholderia</taxon>
    </lineage>
</organism>
<feature type="chain" id="PRO_5026774964" description="TrbL/VirB6 plasmid conjugal transfer protein" evidence="6">
    <location>
        <begin position="25"/>
        <end position="347"/>
    </location>
</feature>
<evidence type="ECO:0000256" key="4">
    <source>
        <dbReference type="ARBA" id="ARBA00023136"/>
    </source>
</evidence>
<dbReference type="EMBL" id="CADIKL010000061">
    <property type="protein sequence ID" value="CAB3808786.1"/>
    <property type="molecule type" value="Genomic_DNA"/>
</dbReference>
<name>A0A6J5GXG8_9BURK</name>
<feature type="transmembrane region" description="Helical" evidence="5">
    <location>
        <begin position="228"/>
        <end position="246"/>
    </location>
</feature>
<comment type="subcellular location">
    <subcellularLocation>
        <location evidence="1">Membrane</location>
        <topology evidence="1">Multi-pass membrane protein</topology>
    </subcellularLocation>
</comment>
<keyword evidence="2 5" id="KW-0812">Transmembrane</keyword>
<evidence type="ECO:0000313" key="8">
    <source>
        <dbReference type="Proteomes" id="UP000494119"/>
    </source>
</evidence>
<evidence type="ECO:0000313" key="7">
    <source>
        <dbReference type="EMBL" id="CAB3808786.1"/>
    </source>
</evidence>
<keyword evidence="4 5" id="KW-0472">Membrane</keyword>
<feature type="signal peptide" evidence="6">
    <location>
        <begin position="1"/>
        <end position="24"/>
    </location>
</feature>
<evidence type="ECO:0008006" key="9">
    <source>
        <dbReference type="Google" id="ProtNLM"/>
    </source>
</evidence>
<dbReference type="GO" id="GO:0016020">
    <property type="term" value="C:membrane"/>
    <property type="evidence" value="ECO:0007669"/>
    <property type="project" value="UniProtKB-SubCell"/>
</dbReference>
<protein>
    <recommendedName>
        <fullName evidence="9">TrbL/VirB6 plasmid conjugal transfer protein</fullName>
    </recommendedName>
</protein>
<reference evidence="7 8" key="1">
    <citation type="submission" date="2020-04" db="EMBL/GenBank/DDBJ databases">
        <authorList>
            <person name="De Canck E."/>
        </authorList>
    </citation>
    <scope>NUCLEOTIDE SEQUENCE [LARGE SCALE GENOMIC DNA]</scope>
    <source>
        <strain evidence="7 8">LMG 28688</strain>
    </source>
</reference>
<dbReference type="AlphaFoldDB" id="A0A6J5GXG8"/>
<feature type="transmembrane region" description="Helical" evidence="5">
    <location>
        <begin position="122"/>
        <end position="143"/>
    </location>
</feature>